<dbReference type="Gene3D" id="3.30.1370.160">
    <property type="match status" value="1"/>
</dbReference>
<proteinExistence type="predicted"/>
<feature type="domain" description="RNA-binding S4" evidence="3">
    <location>
        <begin position="192"/>
        <end position="249"/>
    </location>
</feature>
<dbReference type="GO" id="GO:0003723">
    <property type="term" value="F:RNA binding"/>
    <property type="evidence" value="ECO:0007669"/>
    <property type="project" value="UniProtKB-KW"/>
</dbReference>
<evidence type="ECO:0000313" key="4">
    <source>
        <dbReference type="EMBL" id="TGG92188.1"/>
    </source>
</evidence>
<comment type="caution">
    <text evidence="4">The sequence shown here is derived from an EMBL/GenBank/DDBJ whole genome shotgun (WGS) entry which is preliminary data.</text>
</comment>
<keyword evidence="1" id="KW-0694">RNA-binding</keyword>
<organism evidence="4 5">
    <name type="scientific">Aphanocapsa feldmannii 277cV</name>
    <dbReference type="NCBI Taxonomy" id="2507553"/>
    <lineage>
        <taxon>Bacteria</taxon>
        <taxon>Bacillati</taxon>
        <taxon>Cyanobacteriota</taxon>
        <taxon>Cyanophyceae</taxon>
        <taxon>Oscillatoriophycideae</taxon>
        <taxon>Chroococcales</taxon>
        <taxon>Microcystaceae</taxon>
        <taxon>Aphanocapsa</taxon>
    </lineage>
</organism>
<dbReference type="InterPro" id="IPR017506">
    <property type="entry name" value="PSII_S4"/>
</dbReference>
<accession>A0A524RN20</accession>
<name>A0A524RN20_9CHRO</name>
<dbReference type="SMART" id="SM00363">
    <property type="entry name" value="S4"/>
    <property type="match status" value="1"/>
</dbReference>
<dbReference type="InterPro" id="IPR002942">
    <property type="entry name" value="S4_RNA-bd"/>
</dbReference>
<evidence type="ECO:0000259" key="3">
    <source>
        <dbReference type="SMART" id="SM00363"/>
    </source>
</evidence>
<dbReference type="Gene3D" id="3.10.290.10">
    <property type="entry name" value="RNA-binding S4 domain"/>
    <property type="match status" value="1"/>
</dbReference>
<dbReference type="PANTHER" id="PTHR13633:SF3">
    <property type="entry name" value="MITOCHONDRIAL TRANSCRIPTION RESCUE FACTOR 1"/>
    <property type="match status" value="1"/>
</dbReference>
<evidence type="ECO:0000256" key="1">
    <source>
        <dbReference type="PROSITE-ProRule" id="PRU00182"/>
    </source>
</evidence>
<dbReference type="Pfam" id="PF01479">
    <property type="entry name" value="S4"/>
    <property type="match status" value="1"/>
</dbReference>
<dbReference type="EMBL" id="SRMO01000065">
    <property type="protein sequence ID" value="TGG92188.1"/>
    <property type="molecule type" value="Genomic_DNA"/>
</dbReference>
<gene>
    <name evidence="4" type="ORF">ERJ67_05840</name>
</gene>
<reference evidence="4 5" key="1">
    <citation type="journal article" date="2019" name="mSystems">
        <title>Life at home and on the roam: Genomic adaptions reflect the dual lifestyle of an intracellular, facultative symbiont.</title>
        <authorList>
            <person name="Burgsdorf I."/>
        </authorList>
    </citation>
    <scope>NUCLEOTIDE SEQUENCE [LARGE SCALE GENOMIC DNA]</scope>
    <source>
        <strain evidence="4">277cV</strain>
    </source>
</reference>
<sequence length="266" mass="29940">MADLRDTSHSRTNVSSAPDSLGQGVDAVLACAAAALRDWSVRVSGFVDPQVRILAEQELRWRSDLHWLCWGGLSHSERQRLLIAHRDLPLEQRDVPLALAELRGNFLFDPAQWDDFEAALHAVDPSGHSWGDLQLLGDRGAQLIHDPAALATLREGCRQVRSVAVELVPLPWEQLRFPQRGEKRFSTVEASCRLDAVTSAGFGLSRSKLVEQVRAGLVRVNWCPVHSPSHRLKQGDLVSLRGRGQLLLESCDRTRRDRWRLHLLRR</sequence>
<evidence type="ECO:0000313" key="5">
    <source>
        <dbReference type="Proteomes" id="UP000317990"/>
    </source>
</evidence>
<dbReference type="PROSITE" id="PS50889">
    <property type="entry name" value="S4"/>
    <property type="match status" value="1"/>
</dbReference>
<dbReference type="Proteomes" id="UP000317990">
    <property type="component" value="Unassembled WGS sequence"/>
</dbReference>
<dbReference type="CDD" id="cd00165">
    <property type="entry name" value="S4"/>
    <property type="match status" value="1"/>
</dbReference>
<dbReference type="InterPro" id="IPR036986">
    <property type="entry name" value="S4_RNA-bd_sf"/>
</dbReference>
<dbReference type="SUPFAM" id="SSF55174">
    <property type="entry name" value="Alpha-L RNA-binding motif"/>
    <property type="match status" value="1"/>
</dbReference>
<dbReference type="PANTHER" id="PTHR13633">
    <property type="entry name" value="MITOCHONDRIAL TRANSCRIPTION RESCUE FACTOR 1"/>
    <property type="match status" value="1"/>
</dbReference>
<evidence type="ECO:0000256" key="2">
    <source>
        <dbReference type="SAM" id="MobiDB-lite"/>
    </source>
</evidence>
<dbReference type="AlphaFoldDB" id="A0A524RN20"/>
<feature type="region of interest" description="Disordered" evidence="2">
    <location>
        <begin position="1"/>
        <end position="21"/>
    </location>
</feature>
<dbReference type="NCBIfam" id="TIGR03069">
    <property type="entry name" value="PS_II_S4"/>
    <property type="match status" value="1"/>
</dbReference>
<protein>
    <submittedName>
        <fullName evidence="4">Photosystem II S4 domain protein</fullName>
    </submittedName>
</protein>